<evidence type="ECO:0000313" key="4">
    <source>
        <dbReference type="Proteomes" id="UP000000378"/>
    </source>
</evidence>
<dbReference type="SUPFAM" id="SSF52402">
    <property type="entry name" value="Adenine nucleotide alpha hydrolases-like"/>
    <property type="match status" value="1"/>
</dbReference>
<evidence type="ECO:0000313" key="3">
    <source>
        <dbReference type="EMBL" id="ADI02855.1"/>
    </source>
</evidence>
<reference evidence="3 4" key="2">
    <citation type="journal article" date="2010" name="Stand. Genomic Sci.">
        <title>Complete genome sequence of Syntrophothermus lipocalidus type strain (TGB-C1).</title>
        <authorList>
            <person name="Djao O.D."/>
            <person name="Zhang X."/>
            <person name="Lucas S."/>
            <person name="Lapidus A."/>
            <person name="Del Rio T.G."/>
            <person name="Nolan M."/>
            <person name="Tice H."/>
            <person name="Cheng J.F."/>
            <person name="Han C."/>
            <person name="Tapia R."/>
            <person name="Goodwin L."/>
            <person name="Pitluck S."/>
            <person name="Liolios K."/>
            <person name="Ivanova N."/>
            <person name="Mavromatis K."/>
            <person name="Mikhailova N."/>
            <person name="Ovchinnikova G."/>
            <person name="Pati A."/>
            <person name="Brambilla E."/>
            <person name="Chen A."/>
            <person name="Palaniappan K."/>
            <person name="Land M."/>
            <person name="Hauser L."/>
            <person name="Chang Y.J."/>
            <person name="Jeffries C.D."/>
            <person name="Rohde M."/>
            <person name="Sikorski J."/>
            <person name="Spring S."/>
            <person name="Goker M."/>
            <person name="Detter J.C."/>
            <person name="Woyke T."/>
            <person name="Bristow J."/>
            <person name="Eisen J.A."/>
            <person name="Markowitz V."/>
            <person name="Hugenholtz P."/>
            <person name="Kyrpides N.C."/>
            <person name="Klenk H.P."/>
        </authorList>
    </citation>
    <scope>NUCLEOTIDE SEQUENCE [LARGE SCALE GENOMIC DNA]</scope>
    <source>
        <strain evidence="4">DSM 12680 / TGB-C1</strain>
    </source>
</reference>
<dbReference type="Proteomes" id="UP000000378">
    <property type="component" value="Chromosome"/>
</dbReference>
<dbReference type="HOGENOM" id="CLU_060196_2_1_9"/>
<organism evidence="3 4">
    <name type="scientific">Syntrophothermus lipocalidus (strain DSM 12680 / TGB-C1)</name>
    <dbReference type="NCBI Taxonomy" id="643648"/>
    <lineage>
        <taxon>Bacteria</taxon>
        <taxon>Bacillati</taxon>
        <taxon>Bacillota</taxon>
        <taxon>Clostridia</taxon>
        <taxon>Eubacteriales</taxon>
        <taxon>Syntrophomonadaceae</taxon>
        <taxon>Syntrophothermus</taxon>
    </lineage>
</organism>
<dbReference type="GO" id="GO:0009055">
    <property type="term" value="F:electron transfer activity"/>
    <property type="evidence" value="ECO:0007669"/>
    <property type="project" value="InterPro"/>
</dbReference>
<dbReference type="eggNOG" id="COG2086">
    <property type="taxonomic scope" value="Bacteria"/>
</dbReference>
<dbReference type="Pfam" id="PF01012">
    <property type="entry name" value="ETF"/>
    <property type="match status" value="1"/>
</dbReference>
<dbReference type="AlphaFoldDB" id="D7CIX7"/>
<dbReference type="InterPro" id="IPR012255">
    <property type="entry name" value="ETF_b"/>
</dbReference>
<proteinExistence type="predicted"/>
<dbReference type="EMBL" id="CP002048">
    <property type="protein sequence ID" value="ADI02855.1"/>
    <property type="molecule type" value="Genomic_DNA"/>
</dbReference>
<dbReference type="InterPro" id="IPR014730">
    <property type="entry name" value="ETF_a/b_N"/>
</dbReference>
<accession>D7CIX7</accession>
<dbReference type="InterPro" id="IPR014729">
    <property type="entry name" value="Rossmann-like_a/b/a_fold"/>
</dbReference>
<name>D7CIX7_SYNLT</name>
<dbReference type="STRING" id="643648.Slip_2110"/>
<dbReference type="PANTHER" id="PTHR21294">
    <property type="entry name" value="ELECTRON TRANSFER FLAVOPROTEIN BETA-SUBUNIT"/>
    <property type="match status" value="1"/>
</dbReference>
<keyword evidence="4" id="KW-1185">Reference proteome</keyword>
<dbReference type="CDD" id="cd01714">
    <property type="entry name" value="ETF_beta"/>
    <property type="match status" value="1"/>
</dbReference>
<dbReference type="InterPro" id="IPR033948">
    <property type="entry name" value="ETF_beta_N"/>
</dbReference>
<evidence type="ECO:0000256" key="1">
    <source>
        <dbReference type="ARBA" id="ARBA00042002"/>
    </source>
</evidence>
<dbReference type="OrthoDB" id="9804960at2"/>
<dbReference type="SMART" id="SM00893">
    <property type="entry name" value="ETF"/>
    <property type="match status" value="1"/>
</dbReference>
<dbReference type="RefSeq" id="WP_013176257.1">
    <property type="nucleotide sequence ID" value="NC_014220.1"/>
</dbReference>
<feature type="domain" description="Electron transfer flavoprotein alpha/beta-subunit N-terminal" evidence="2">
    <location>
        <begin position="22"/>
        <end position="212"/>
    </location>
</feature>
<dbReference type="KEGG" id="slp:Slip_2110"/>
<sequence length="260" mass="28618">MKWIVCIKQVPNTSDIKLDRQTNNLLREGVPSIMNPYDLHALETAFDLQEKFGGRVVAISMGPPSAEECLRDALAMGADEAILLSDPAFRGSDTLATSYTLAAAIRQLQPFALVICGKQAVDGDTAQVGPELAEWLGIPQLTGVDRVIIEGNDIRAWREQEGGHLEVHASLPALVTVTKNINEPRLPTIKGRMAANRAHVTVWTKNDIMVYRERVGLAGSPTQVRRIFYPDHSRRGQIRQGGPQDLSDWLFSILTEQGVS</sequence>
<dbReference type="PANTHER" id="PTHR21294:SF17">
    <property type="entry name" value="PROTEIN FIXA"/>
    <property type="match status" value="1"/>
</dbReference>
<dbReference type="Gene3D" id="3.40.50.620">
    <property type="entry name" value="HUPs"/>
    <property type="match status" value="1"/>
</dbReference>
<reference evidence="4" key="1">
    <citation type="journal article" date="2010" name="Stand. Genomic Sci.">
        <title>Complete genome sequence of Syntrophothermus lipocalidus type strain (TGB-C1T).</title>
        <authorList>
            <consortium name="US DOE Joint Genome Institute (JGI-PGF)"/>
            <person name="Djao O."/>
            <person name="Zhang X."/>
            <person name="Lucas S."/>
            <person name="Lapidus A."/>
            <person name="Glavina Del Rio T."/>
            <person name="Nolan M."/>
            <person name="Tice H."/>
            <person name="Cheng J."/>
            <person name="Han C."/>
            <person name="Tapia R."/>
            <person name="Goodwin L."/>
            <person name="Pitluck S."/>
            <person name="Liolios K."/>
            <person name="Ivanova N."/>
            <person name="Mavromatis K."/>
            <person name="Mikhailova N."/>
            <person name="Ovchinnikova G."/>
            <person name="Pati A."/>
            <person name="Brambilla E."/>
            <person name="Chen A."/>
            <person name="Palaniappan K."/>
            <person name="Land M."/>
            <person name="Hauser L."/>
            <person name="Chang Y."/>
            <person name="Jeffries C."/>
            <person name="Rohde M."/>
            <person name="Sikorski J."/>
            <person name="Spring S."/>
            <person name="Goker M."/>
            <person name="Detter J."/>
            <person name="Woyke T."/>
            <person name="Bristow J."/>
            <person name="Eisen J."/>
            <person name="Markowitz V."/>
            <person name="Hugenholtz P."/>
            <person name="Kyrpides N."/>
            <person name="Klenk H."/>
        </authorList>
    </citation>
    <scope>NUCLEOTIDE SEQUENCE [LARGE SCALE GENOMIC DNA]</scope>
    <source>
        <strain evidence="4">DSM 12680 / TGB-C1</strain>
    </source>
</reference>
<dbReference type="PIRSF" id="PIRSF000090">
    <property type="entry name" value="Beta-ETF"/>
    <property type="match status" value="1"/>
</dbReference>
<gene>
    <name evidence="3" type="ordered locus">Slip_2110</name>
</gene>
<protein>
    <recommendedName>
        <fullName evidence="1">Electron transfer flavoprotein small subunit</fullName>
    </recommendedName>
</protein>
<evidence type="ECO:0000259" key="2">
    <source>
        <dbReference type="SMART" id="SM00893"/>
    </source>
</evidence>